<dbReference type="InterPro" id="IPR001841">
    <property type="entry name" value="Znf_RING"/>
</dbReference>
<accession>A0A7S1ALM0</accession>
<name>A0A7S1ALM0_NOCSC</name>
<dbReference type="GO" id="GO:0008270">
    <property type="term" value="F:zinc ion binding"/>
    <property type="evidence" value="ECO:0007669"/>
    <property type="project" value="UniProtKB-KW"/>
</dbReference>
<keyword evidence="1" id="KW-0863">Zinc-finger</keyword>
<gene>
    <name evidence="4" type="ORF">NSCI0253_LOCUS31896</name>
</gene>
<dbReference type="PROSITE" id="PS50089">
    <property type="entry name" value="ZF_RING_2"/>
    <property type="match status" value="1"/>
</dbReference>
<dbReference type="EMBL" id="HBFQ01044970">
    <property type="protein sequence ID" value="CAD8857544.1"/>
    <property type="molecule type" value="Transcribed_RNA"/>
</dbReference>
<protein>
    <recommendedName>
        <fullName evidence="3">RING-type domain-containing protein</fullName>
    </recommendedName>
</protein>
<feature type="domain" description="RING-type" evidence="3">
    <location>
        <begin position="394"/>
        <end position="433"/>
    </location>
</feature>
<dbReference type="SUPFAM" id="SSF57850">
    <property type="entry name" value="RING/U-box"/>
    <property type="match status" value="1"/>
</dbReference>
<evidence type="ECO:0000256" key="1">
    <source>
        <dbReference type="PROSITE-ProRule" id="PRU00175"/>
    </source>
</evidence>
<keyword evidence="1" id="KW-0862">Zinc</keyword>
<keyword evidence="2" id="KW-1133">Transmembrane helix</keyword>
<keyword evidence="1" id="KW-0479">Metal-binding</keyword>
<evidence type="ECO:0000313" key="4">
    <source>
        <dbReference type="EMBL" id="CAD8857544.1"/>
    </source>
</evidence>
<reference evidence="4" key="1">
    <citation type="submission" date="2021-01" db="EMBL/GenBank/DDBJ databases">
        <authorList>
            <person name="Corre E."/>
            <person name="Pelletier E."/>
            <person name="Niang G."/>
            <person name="Scheremetjew M."/>
            <person name="Finn R."/>
            <person name="Kale V."/>
            <person name="Holt S."/>
            <person name="Cochrane G."/>
            <person name="Meng A."/>
            <person name="Brown T."/>
            <person name="Cohen L."/>
        </authorList>
    </citation>
    <scope>NUCLEOTIDE SEQUENCE</scope>
</reference>
<evidence type="ECO:0000259" key="3">
    <source>
        <dbReference type="PROSITE" id="PS50089"/>
    </source>
</evidence>
<sequence length="456" mass="52044">MTDNRCVCDTSWRHAGVTDPLNWWYGQCSQFECVSDVSCQKDLRLPHATCPTKGWNCLCDIWHTNGFFAGYSTPGAQCMGVSFFLGEHIVNLSRALFVYAWIPFGVLFVLLLPVGERQVRCDCYHPKFKLFVPAWRWLRGIQPNCDSTCHERRRWDHSKDWVFEFAWSVFILDTCVWCYAMVFAMWLVGILLCVVLAVTILIVALIVAFCFAMVHLCSDSGVDCGSFDCVMCPYCDCTGCGDLTMVHNPVDDYLLFGGSRHGVTSSSRCPKCVLCWPVTFLLVRTPSPPANMWGGLIGRLIGTHLFSQTPYVSGSWCIDLLSFRTSGAHDDGEWRTQLQDYIWRNAPEAAEIPPPEQIVVRVQRPARVEFKPRKDFHKEDCDPSTWEDFQQNHCWLCEESKGEWAMWCVCGHLLCRGCTDELTSRHMPCPLCRKVSLVILTTVRTNSLHQPLMQRP</sequence>
<keyword evidence="2" id="KW-0812">Transmembrane</keyword>
<feature type="transmembrane region" description="Helical" evidence="2">
    <location>
        <begin position="161"/>
        <end position="182"/>
    </location>
</feature>
<feature type="transmembrane region" description="Helical" evidence="2">
    <location>
        <begin position="92"/>
        <end position="112"/>
    </location>
</feature>
<evidence type="ECO:0000256" key="2">
    <source>
        <dbReference type="SAM" id="Phobius"/>
    </source>
</evidence>
<dbReference type="AlphaFoldDB" id="A0A7S1ALM0"/>
<keyword evidence="2" id="KW-0472">Membrane</keyword>
<organism evidence="4">
    <name type="scientific">Noctiluca scintillans</name>
    <name type="common">Sea sparkle</name>
    <name type="synonym">Red tide dinoflagellate</name>
    <dbReference type="NCBI Taxonomy" id="2966"/>
    <lineage>
        <taxon>Eukaryota</taxon>
        <taxon>Sar</taxon>
        <taxon>Alveolata</taxon>
        <taxon>Dinophyceae</taxon>
        <taxon>Noctilucales</taxon>
        <taxon>Noctilucaceae</taxon>
        <taxon>Noctiluca</taxon>
    </lineage>
</organism>
<proteinExistence type="predicted"/>
<feature type="transmembrane region" description="Helical" evidence="2">
    <location>
        <begin position="188"/>
        <end position="211"/>
    </location>
</feature>